<protein>
    <submittedName>
        <fullName evidence="1">HAD-IIIC family phosphatase</fullName>
    </submittedName>
</protein>
<dbReference type="SUPFAM" id="SSF55729">
    <property type="entry name" value="Acyl-CoA N-acyltransferases (Nat)"/>
    <property type="match status" value="1"/>
</dbReference>
<comment type="caution">
    <text evidence="1">The sequence shown here is derived from an EMBL/GenBank/DDBJ whole genome shotgun (WGS) entry which is preliminary data.</text>
</comment>
<dbReference type="InterPro" id="IPR000182">
    <property type="entry name" value="GNAT_dom"/>
</dbReference>
<organism evidence="1 2">
    <name type="scientific">Chitinophaga solisilvae</name>
    <dbReference type="NCBI Taxonomy" id="1233460"/>
    <lineage>
        <taxon>Bacteria</taxon>
        <taxon>Pseudomonadati</taxon>
        <taxon>Bacteroidota</taxon>
        <taxon>Chitinophagia</taxon>
        <taxon>Chitinophagales</taxon>
        <taxon>Chitinophagaceae</taxon>
        <taxon>Chitinophaga</taxon>
    </lineage>
</organism>
<name>A0A433WN45_9BACT</name>
<dbReference type="EMBL" id="RIAR02000001">
    <property type="protein sequence ID" value="NSL87273.1"/>
    <property type="molecule type" value="Genomic_DNA"/>
</dbReference>
<dbReference type="NCBIfam" id="TIGR01686">
    <property type="entry name" value="FkbH"/>
    <property type="match status" value="1"/>
</dbReference>
<dbReference type="PROSITE" id="PS51186">
    <property type="entry name" value="GNAT"/>
    <property type="match status" value="1"/>
</dbReference>
<keyword evidence="2" id="KW-1185">Reference proteome</keyword>
<dbReference type="InterPro" id="IPR010033">
    <property type="entry name" value="HAD_SF_ppase_IIIC"/>
</dbReference>
<dbReference type="InterPro" id="IPR010037">
    <property type="entry name" value="FkbH_domain"/>
</dbReference>
<dbReference type="Gene3D" id="3.40.50.1000">
    <property type="entry name" value="HAD superfamily/HAD-like"/>
    <property type="match status" value="1"/>
</dbReference>
<proteinExistence type="predicted"/>
<dbReference type="OrthoDB" id="323926at2"/>
<dbReference type="NCBIfam" id="TIGR01681">
    <property type="entry name" value="HAD-SF-IIIC"/>
    <property type="match status" value="1"/>
</dbReference>
<evidence type="ECO:0000313" key="2">
    <source>
        <dbReference type="Proteomes" id="UP000281028"/>
    </source>
</evidence>
<dbReference type="SUPFAM" id="SSF56784">
    <property type="entry name" value="HAD-like"/>
    <property type="match status" value="1"/>
</dbReference>
<dbReference type="Proteomes" id="UP000281028">
    <property type="component" value="Unassembled WGS sequence"/>
</dbReference>
<dbReference type="AlphaFoldDB" id="A0A433WN45"/>
<dbReference type="GO" id="GO:0016747">
    <property type="term" value="F:acyltransferase activity, transferring groups other than amino-acyl groups"/>
    <property type="evidence" value="ECO:0007669"/>
    <property type="project" value="InterPro"/>
</dbReference>
<dbReference type="InterPro" id="IPR016181">
    <property type="entry name" value="Acyl_CoA_acyltransferase"/>
</dbReference>
<dbReference type="Gene3D" id="3.40.630.30">
    <property type="match status" value="1"/>
</dbReference>
<dbReference type="InterPro" id="IPR036412">
    <property type="entry name" value="HAD-like_sf"/>
</dbReference>
<accession>A0A433WN45</accession>
<gene>
    <name evidence="1" type="ORF">ECE50_010560</name>
</gene>
<sequence>MENTVNRIAGTPSANNRKKPVKCVVWDLDHTIWHGILSENDQLTLRKDITDILKTLDSWGIINSIASKNNHEDAIRMLEEFGIREYFLYPQINWDLKSGSIGRIREKLNIGMDAIVFIDDQPFERDEVAFVHEQVRCLDVDVIGNILQEFKPRFITDESSLRRKMYIDDDIRNLEEQEIGNNRQFLESLQLAFSIQPATVNDLQRVEELTIRTNQLNATGYSYSYEELEALLKSPDHQLFVAELTDKYGSYGKIGVAMVERNGDTWTLKLLLMSCRVMSRGVGTVLLHYIMNSAREKGFRLEAEFLPTDRNRVMYITYKFAGFTESGKLDNGGVILTHPLNDFVSYPDYIKLSTHTS</sequence>
<dbReference type="InterPro" id="IPR023214">
    <property type="entry name" value="HAD_sf"/>
</dbReference>
<evidence type="ECO:0000313" key="1">
    <source>
        <dbReference type="EMBL" id="NSL87273.1"/>
    </source>
</evidence>
<reference evidence="1" key="1">
    <citation type="submission" date="2020-05" db="EMBL/GenBank/DDBJ databases">
        <title>Chitinophaga laudate sp. nov., isolated from a tropical peat swamp.</title>
        <authorList>
            <person name="Goh C.B.S."/>
            <person name="Lee M.S."/>
            <person name="Parimannan S."/>
            <person name="Pasbakhsh P."/>
            <person name="Yule C.M."/>
            <person name="Rajandas H."/>
            <person name="Loke S."/>
            <person name="Croft L."/>
            <person name="Tan J.B.L."/>
        </authorList>
    </citation>
    <scope>NUCLEOTIDE SEQUENCE</scope>
    <source>
        <strain evidence="1">Mgbs1</strain>
    </source>
</reference>